<name>A0ACC2VS08_9TREE</name>
<dbReference type="EMBL" id="JASBWR010000056">
    <property type="protein sequence ID" value="KAJ9101566.1"/>
    <property type="molecule type" value="Genomic_DNA"/>
</dbReference>
<organism evidence="1 2">
    <name type="scientific">Naganishia cerealis</name>
    <dbReference type="NCBI Taxonomy" id="610337"/>
    <lineage>
        <taxon>Eukaryota</taxon>
        <taxon>Fungi</taxon>
        <taxon>Dikarya</taxon>
        <taxon>Basidiomycota</taxon>
        <taxon>Agaricomycotina</taxon>
        <taxon>Tremellomycetes</taxon>
        <taxon>Filobasidiales</taxon>
        <taxon>Filobasidiaceae</taxon>
        <taxon>Naganishia</taxon>
    </lineage>
</organism>
<dbReference type="Proteomes" id="UP001241377">
    <property type="component" value="Unassembled WGS sequence"/>
</dbReference>
<evidence type="ECO:0000313" key="1">
    <source>
        <dbReference type="EMBL" id="KAJ9101566.1"/>
    </source>
</evidence>
<accession>A0ACC2VS08</accession>
<evidence type="ECO:0000313" key="2">
    <source>
        <dbReference type="Proteomes" id="UP001241377"/>
    </source>
</evidence>
<keyword evidence="2" id="KW-1185">Reference proteome</keyword>
<sequence>MFTFSNFNLAKLSRKKLHTAAILALAFLVLLSFLSLVSVKSDIVPQISAIKVSSIDSLASRLSSVTVGDPDAALAKSVENLYHTKVETDVENKFWRLNTKIAEPEIEIPFFYRSSDSQKPSIQPFDPRFTIGVYYHHIKKQMAKDHRGLVSVPFHWYDWLDMSVLNKYLLANPANKGGCELVDARPENDKNENKGPDPATFCISGDDILFRHDDGNSIRPGFNVFTNPGRSTSSQAILAGQSYLYTFAPPPSRMYFLTKDGYYDVATNSRKKLLDSGLVEEYVKDTHASSINIAKEFKSLQRKVPSNKEDIITAYEVEIPEESFHFKWQEIINEYETKILGGKQLSKLELRYYQSLKYSAAAVALNGGPPKYFAEARLHGTTLGDHYDWRFFNGVMYGTYEQTLVLHRLVRTWLSFCRKVGITTWVAHGSLLSWYWNGFAFPWDNDVDVQVPIMDLHKLSLHHNQTFIVEDTEDGYGRYFLDCGTFITLREKGNGENNIDARFIDVDTGLYVDITGLALSNTRAPDRYRANLPDDLKEKHFEANKQLKTYNCRNNHFSSLDELSPMVKTFVEGEIGYVPRGYTGILQAEYSRGLLSKTFQGHVFLPQLRLWLKEYDLFYFLNDREKWNKYHNYNIEYAESLGNGDVKFDENNYEYTEDEKKHGVKQGDKIVPAKEVKLTDEDIEKVMKFRSEDLLEFLQKDDVFMYYYTTQHFTAFHEEEIMRLSFGKSSEKLVNNAPDFQPMLVEPFEYYIHNNYVDYTDEVNKYVALEESYRQQDAKQEKQKQTT</sequence>
<proteinExistence type="predicted"/>
<gene>
    <name evidence="1" type="ORF">QFC19_005063</name>
</gene>
<reference evidence="1" key="1">
    <citation type="submission" date="2023-04" db="EMBL/GenBank/DDBJ databases">
        <title>Draft Genome sequencing of Naganishia species isolated from polar environments using Oxford Nanopore Technology.</title>
        <authorList>
            <person name="Leo P."/>
            <person name="Venkateswaran K."/>
        </authorList>
    </citation>
    <scope>NUCLEOTIDE SEQUENCE</scope>
    <source>
        <strain evidence="1">MNA-CCFEE 5261</strain>
    </source>
</reference>
<comment type="caution">
    <text evidence="1">The sequence shown here is derived from an EMBL/GenBank/DDBJ whole genome shotgun (WGS) entry which is preliminary data.</text>
</comment>
<protein>
    <submittedName>
        <fullName evidence="1">Uncharacterized protein</fullName>
    </submittedName>
</protein>